<sequence length="119" mass="13135">MADTSADSSSSENSESESESDPDEHLYETVRTQGGRTMQFEGKPSADEPPQARSTPKDTPTKATQPPPSPTRTMSRADREAALFQLAKQQSREAQEQQERDMAASRGQSRNESRTCVIM</sequence>
<protein>
    <submittedName>
        <fullName evidence="2">Uncharacterized protein</fullName>
    </submittedName>
</protein>
<dbReference type="AlphaFoldDB" id="C3ZGS4"/>
<accession>C3ZGS4</accession>
<dbReference type="InParanoid" id="C3ZGS4"/>
<name>C3ZGS4_BRAFL</name>
<dbReference type="EMBL" id="GG666620">
    <property type="protein sequence ID" value="EEN48300.1"/>
    <property type="molecule type" value="Genomic_DNA"/>
</dbReference>
<organism>
    <name type="scientific">Branchiostoma floridae</name>
    <name type="common">Florida lancelet</name>
    <name type="synonym">Amphioxus</name>
    <dbReference type="NCBI Taxonomy" id="7739"/>
    <lineage>
        <taxon>Eukaryota</taxon>
        <taxon>Metazoa</taxon>
        <taxon>Chordata</taxon>
        <taxon>Cephalochordata</taxon>
        <taxon>Leptocardii</taxon>
        <taxon>Amphioxiformes</taxon>
        <taxon>Branchiostomatidae</taxon>
        <taxon>Branchiostoma</taxon>
    </lineage>
</organism>
<feature type="compositionally biased region" description="Basic and acidic residues" evidence="1">
    <location>
        <begin position="90"/>
        <end position="113"/>
    </location>
</feature>
<proteinExistence type="predicted"/>
<reference evidence="2" key="1">
    <citation type="journal article" date="2008" name="Nature">
        <title>The amphioxus genome and the evolution of the chordate karyotype.</title>
        <authorList>
            <consortium name="US DOE Joint Genome Institute (JGI-PGF)"/>
            <person name="Putnam N.H."/>
            <person name="Butts T."/>
            <person name="Ferrier D.E.K."/>
            <person name="Furlong R.F."/>
            <person name="Hellsten U."/>
            <person name="Kawashima T."/>
            <person name="Robinson-Rechavi M."/>
            <person name="Shoguchi E."/>
            <person name="Terry A."/>
            <person name="Yu J.-K."/>
            <person name="Benito-Gutierrez E.L."/>
            <person name="Dubchak I."/>
            <person name="Garcia-Fernandez J."/>
            <person name="Gibson-Brown J.J."/>
            <person name="Grigoriev I.V."/>
            <person name="Horton A.C."/>
            <person name="de Jong P.J."/>
            <person name="Jurka J."/>
            <person name="Kapitonov V.V."/>
            <person name="Kohara Y."/>
            <person name="Kuroki Y."/>
            <person name="Lindquist E."/>
            <person name="Lucas S."/>
            <person name="Osoegawa K."/>
            <person name="Pennacchio L.A."/>
            <person name="Salamov A.A."/>
            <person name="Satou Y."/>
            <person name="Sauka-Spengler T."/>
            <person name="Schmutz J."/>
            <person name="Shin-I T."/>
            <person name="Toyoda A."/>
            <person name="Bronner-Fraser M."/>
            <person name="Fujiyama A."/>
            <person name="Holland L.Z."/>
            <person name="Holland P.W.H."/>
            <person name="Satoh N."/>
            <person name="Rokhsar D.S."/>
        </authorList>
    </citation>
    <scope>NUCLEOTIDE SEQUENCE [LARGE SCALE GENOMIC DNA]</scope>
    <source>
        <strain evidence="2">S238N-H82</strain>
        <tissue evidence="2">Testes</tissue>
    </source>
</reference>
<gene>
    <name evidence="2" type="ORF">BRAFLDRAFT_71029</name>
</gene>
<feature type="compositionally biased region" description="Low complexity" evidence="1">
    <location>
        <begin position="1"/>
        <end position="13"/>
    </location>
</feature>
<evidence type="ECO:0000256" key="1">
    <source>
        <dbReference type="SAM" id="MobiDB-lite"/>
    </source>
</evidence>
<feature type="region of interest" description="Disordered" evidence="1">
    <location>
        <begin position="1"/>
        <end position="119"/>
    </location>
</feature>
<evidence type="ECO:0000313" key="2">
    <source>
        <dbReference type="EMBL" id="EEN48300.1"/>
    </source>
</evidence>